<dbReference type="RefSeq" id="WP_071164825.1">
    <property type="nucleotide sequence ID" value="NZ_CP017812.1"/>
</dbReference>
<comment type="similarity">
    <text evidence="7 10">Belongs to the fluoride channel Fluc/FEX (TC 1.A.43) family.</text>
</comment>
<comment type="subcellular location">
    <subcellularLocation>
        <location evidence="1 10">Cell membrane</location>
        <topology evidence="1 10">Multi-pass membrane protein</topology>
    </subcellularLocation>
</comment>
<evidence type="ECO:0000256" key="9">
    <source>
        <dbReference type="ARBA" id="ARBA00049940"/>
    </source>
</evidence>
<dbReference type="STRING" id="1912795.BK816_08835"/>
<keyword evidence="10" id="KW-0915">Sodium</keyword>
<dbReference type="OrthoDB" id="5148600at2"/>
<comment type="activity regulation">
    <text evidence="10">Na(+) is not transported, but it plays an essential structural role and its presence is essential for fluoride channel function.</text>
</comment>
<keyword evidence="10" id="KW-0813">Transport</keyword>
<evidence type="ECO:0000313" key="12">
    <source>
        <dbReference type="Proteomes" id="UP000176288"/>
    </source>
</evidence>
<keyword evidence="4 10" id="KW-1133">Transmembrane helix</keyword>
<feature type="transmembrane region" description="Helical" evidence="10">
    <location>
        <begin position="32"/>
        <end position="51"/>
    </location>
</feature>
<keyword evidence="3 10" id="KW-0812">Transmembrane</keyword>
<evidence type="ECO:0000256" key="5">
    <source>
        <dbReference type="ARBA" id="ARBA00023136"/>
    </source>
</evidence>
<proteinExistence type="inferred from homology"/>
<evidence type="ECO:0000256" key="6">
    <source>
        <dbReference type="ARBA" id="ARBA00023303"/>
    </source>
</evidence>
<reference evidence="11 12" key="1">
    <citation type="submission" date="2016-10" db="EMBL/GenBank/DDBJ databases">
        <title>Actinomyces aegypiusis sp. nov., isolated from the Aegypius monachus in Qinghai Tibet Plateau China.</title>
        <authorList>
            <person name="Wang Y."/>
        </authorList>
    </citation>
    <scope>NUCLEOTIDE SEQUENCE [LARGE SCALE GENOMIC DNA]</scope>
    <source>
        <strain evidence="11 12">VUL4_3</strain>
    </source>
</reference>
<feature type="transmembrane region" description="Helical" evidence="10">
    <location>
        <begin position="129"/>
        <end position="151"/>
    </location>
</feature>
<name>A0A1D9MM42_9ACTO</name>
<dbReference type="AlphaFoldDB" id="A0A1D9MM42"/>
<evidence type="ECO:0000256" key="1">
    <source>
        <dbReference type="ARBA" id="ARBA00004651"/>
    </source>
</evidence>
<dbReference type="GO" id="GO:0062054">
    <property type="term" value="F:fluoride channel activity"/>
    <property type="evidence" value="ECO:0007669"/>
    <property type="project" value="UniProtKB-UniRule"/>
</dbReference>
<dbReference type="EMBL" id="CP017812">
    <property type="protein sequence ID" value="AOZ73362.1"/>
    <property type="molecule type" value="Genomic_DNA"/>
</dbReference>
<feature type="transmembrane region" description="Helical" evidence="10">
    <location>
        <begin position="98"/>
        <end position="117"/>
    </location>
</feature>
<feature type="transmembrane region" description="Helical" evidence="10">
    <location>
        <begin position="63"/>
        <end position="86"/>
    </location>
</feature>
<evidence type="ECO:0000256" key="4">
    <source>
        <dbReference type="ARBA" id="ARBA00022989"/>
    </source>
</evidence>
<gene>
    <name evidence="10" type="primary">fluC</name>
    <name evidence="10" type="synonym">crcB</name>
    <name evidence="11" type="ORF">BK816_08835</name>
</gene>
<dbReference type="Proteomes" id="UP000176288">
    <property type="component" value="Chromosome"/>
</dbReference>
<feature type="binding site" evidence="10">
    <location>
        <position position="106"/>
    </location>
    <ligand>
        <name>Na(+)</name>
        <dbReference type="ChEBI" id="CHEBI:29101"/>
        <note>structural</note>
    </ligand>
</feature>
<keyword evidence="6 10" id="KW-0407">Ion channel</keyword>
<accession>A0A1D9MM42</accession>
<comment type="function">
    <text evidence="9 10">Fluoride-specific ion channel. Important for reducing fluoride concentration in the cell, thus reducing its toxicity.</text>
</comment>
<keyword evidence="10" id="KW-0479">Metal-binding</keyword>
<dbReference type="GO" id="GO:0046872">
    <property type="term" value="F:metal ion binding"/>
    <property type="evidence" value="ECO:0007669"/>
    <property type="project" value="UniProtKB-KW"/>
</dbReference>
<dbReference type="KEGG" id="avu:BK816_08835"/>
<sequence>MSSIDPTAKPAPQAEGGGVTPERARWAASASWPDWLLIFLGGFLGSTLRYLTDLVSISWAPALGISVPSTWMLFLVNVIGAFILGWLSGREVSSSAKLLFGTGMCGAFTTYGSLMLLPVNSYLVGWEVMAWSLLWAAIILALGLAAAAAGWKLGARRTKHA</sequence>
<dbReference type="Pfam" id="PF02537">
    <property type="entry name" value="CRCB"/>
    <property type="match status" value="1"/>
</dbReference>
<dbReference type="HAMAP" id="MF_00454">
    <property type="entry name" value="FluC"/>
    <property type="match status" value="1"/>
</dbReference>
<evidence type="ECO:0000313" key="11">
    <source>
        <dbReference type="EMBL" id="AOZ73362.1"/>
    </source>
</evidence>
<evidence type="ECO:0000256" key="10">
    <source>
        <dbReference type="HAMAP-Rule" id="MF_00454"/>
    </source>
</evidence>
<evidence type="ECO:0000256" key="8">
    <source>
        <dbReference type="ARBA" id="ARBA00035585"/>
    </source>
</evidence>
<dbReference type="GO" id="GO:0005886">
    <property type="term" value="C:plasma membrane"/>
    <property type="evidence" value="ECO:0007669"/>
    <property type="project" value="UniProtKB-SubCell"/>
</dbReference>
<keyword evidence="10" id="KW-0406">Ion transport</keyword>
<protein>
    <recommendedName>
        <fullName evidence="10">Fluoride-specific ion channel FluC</fullName>
    </recommendedName>
</protein>
<keyword evidence="12" id="KW-1185">Reference proteome</keyword>
<feature type="binding site" evidence="10">
    <location>
        <position position="109"/>
    </location>
    <ligand>
        <name>Na(+)</name>
        <dbReference type="ChEBI" id="CHEBI:29101"/>
        <note>structural</note>
    </ligand>
</feature>
<keyword evidence="5 10" id="KW-0472">Membrane</keyword>
<evidence type="ECO:0000256" key="3">
    <source>
        <dbReference type="ARBA" id="ARBA00022692"/>
    </source>
</evidence>
<evidence type="ECO:0000256" key="2">
    <source>
        <dbReference type="ARBA" id="ARBA00022475"/>
    </source>
</evidence>
<organism evidence="11 12">
    <name type="scientific">Boudabousia tangfeifanii</name>
    <dbReference type="NCBI Taxonomy" id="1912795"/>
    <lineage>
        <taxon>Bacteria</taxon>
        <taxon>Bacillati</taxon>
        <taxon>Actinomycetota</taxon>
        <taxon>Actinomycetes</taxon>
        <taxon>Actinomycetales</taxon>
        <taxon>Actinomycetaceae</taxon>
        <taxon>Boudabousia</taxon>
    </lineage>
</organism>
<comment type="catalytic activity">
    <reaction evidence="8">
        <text>fluoride(in) = fluoride(out)</text>
        <dbReference type="Rhea" id="RHEA:76159"/>
        <dbReference type="ChEBI" id="CHEBI:17051"/>
    </reaction>
    <physiologicalReaction direction="left-to-right" evidence="8">
        <dbReference type="Rhea" id="RHEA:76160"/>
    </physiologicalReaction>
</comment>
<evidence type="ECO:0000256" key="7">
    <source>
        <dbReference type="ARBA" id="ARBA00035120"/>
    </source>
</evidence>
<dbReference type="GO" id="GO:0140114">
    <property type="term" value="P:cellular detoxification of fluoride"/>
    <property type="evidence" value="ECO:0007669"/>
    <property type="project" value="UniProtKB-UniRule"/>
</dbReference>
<keyword evidence="2 10" id="KW-1003">Cell membrane</keyword>
<dbReference type="InterPro" id="IPR003691">
    <property type="entry name" value="FluC"/>
</dbReference>